<dbReference type="Pfam" id="PF01185">
    <property type="entry name" value="Hydrophobin"/>
    <property type="match status" value="1"/>
</dbReference>
<organism evidence="3 4">
    <name type="scientific">Aspergillus wentii DTO 134E9</name>
    <dbReference type="NCBI Taxonomy" id="1073089"/>
    <lineage>
        <taxon>Eukaryota</taxon>
        <taxon>Fungi</taxon>
        <taxon>Dikarya</taxon>
        <taxon>Ascomycota</taxon>
        <taxon>Pezizomycotina</taxon>
        <taxon>Eurotiomycetes</taxon>
        <taxon>Eurotiomycetidae</taxon>
        <taxon>Eurotiales</taxon>
        <taxon>Aspergillaceae</taxon>
        <taxon>Aspergillus</taxon>
        <taxon>Aspergillus subgen. Cremei</taxon>
    </lineage>
</organism>
<dbReference type="OrthoDB" id="4225815at2759"/>
<name>A0A1L9S0V7_ASPWE</name>
<gene>
    <name evidence="3" type="ORF">ASPWEDRAFT_34285</name>
</gene>
<reference evidence="4" key="1">
    <citation type="journal article" date="2017" name="Genome Biol.">
        <title>Comparative genomics reveals high biological diversity and specific adaptations in the industrially and medically important fungal genus Aspergillus.</title>
        <authorList>
            <person name="de Vries R.P."/>
            <person name="Riley R."/>
            <person name="Wiebenga A."/>
            <person name="Aguilar-Osorio G."/>
            <person name="Amillis S."/>
            <person name="Uchima C.A."/>
            <person name="Anderluh G."/>
            <person name="Asadollahi M."/>
            <person name="Askin M."/>
            <person name="Barry K."/>
            <person name="Battaglia E."/>
            <person name="Bayram O."/>
            <person name="Benocci T."/>
            <person name="Braus-Stromeyer S.A."/>
            <person name="Caldana C."/>
            <person name="Canovas D."/>
            <person name="Cerqueira G.C."/>
            <person name="Chen F."/>
            <person name="Chen W."/>
            <person name="Choi C."/>
            <person name="Clum A."/>
            <person name="Dos Santos R.A."/>
            <person name="Damasio A.R."/>
            <person name="Diallinas G."/>
            <person name="Emri T."/>
            <person name="Fekete E."/>
            <person name="Flipphi M."/>
            <person name="Freyberg S."/>
            <person name="Gallo A."/>
            <person name="Gournas C."/>
            <person name="Habgood R."/>
            <person name="Hainaut M."/>
            <person name="Harispe M.L."/>
            <person name="Henrissat B."/>
            <person name="Hilden K.S."/>
            <person name="Hope R."/>
            <person name="Hossain A."/>
            <person name="Karabika E."/>
            <person name="Karaffa L."/>
            <person name="Karanyi Z."/>
            <person name="Krasevec N."/>
            <person name="Kuo A."/>
            <person name="Kusch H."/>
            <person name="LaButti K."/>
            <person name="Lagendijk E.L."/>
            <person name="Lapidus A."/>
            <person name="Levasseur A."/>
            <person name="Lindquist E."/>
            <person name="Lipzen A."/>
            <person name="Logrieco A.F."/>
            <person name="MacCabe A."/>
            <person name="Maekelae M.R."/>
            <person name="Malavazi I."/>
            <person name="Melin P."/>
            <person name="Meyer V."/>
            <person name="Mielnichuk N."/>
            <person name="Miskei M."/>
            <person name="Molnar A.P."/>
            <person name="Mule G."/>
            <person name="Ngan C.Y."/>
            <person name="Orejas M."/>
            <person name="Orosz E."/>
            <person name="Ouedraogo J.P."/>
            <person name="Overkamp K.M."/>
            <person name="Park H.-S."/>
            <person name="Perrone G."/>
            <person name="Piumi F."/>
            <person name="Punt P.J."/>
            <person name="Ram A.F."/>
            <person name="Ramon A."/>
            <person name="Rauscher S."/>
            <person name="Record E."/>
            <person name="Riano-Pachon D.M."/>
            <person name="Robert V."/>
            <person name="Roehrig J."/>
            <person name="Ruller R."/>
            <person name="Salamov A."/>
            <person name="Salih N.S."/>
            <person name="Samson R.A."/>
            <person name="Sandor E."/>
            <person name="Sanguinetti M."/>
            <person name="Schuetze T."/>
            <person name="Sepcic K."/>
            <person name="Shelest E."/>
            <person name="Sherlock G."/>
            <person name="Sophianopoulou V."/>
            <person name="Squina F.M."/>
            <person name="Sun H."/>
            <person name="Susca A."/>
            <person name="Todd R.B."/>
            <person name="Tsang A."/>
            <person name="Unkles S.E."/>
            <person name="van de Wiele N."/>
            <person name="van Rossen-Uffink D."/>
            <person name="Oliveira J.V."/>
            <person name="Vesth T.C."/>
            <person name="Visser J."/>
            <person name="Yu J.-H."/>
            <person name="Zhou M."/>
            <person name="Andersen M.R."/>
            <person name="Archer D.B."/>
            <person name="Baker S.E."/>
            <person name="Benoit I."/>
            <person name="Brakhage A.A."/>
            <person name="Braus G.H."/>
            <person name="Fischer R."/>
            <person name="Frisvad J.C."/>
            <person name="Goldman G.H."/>
            <person name="Houbraken J."/>
            <person name="Oakley B."/>
            <person name="Pocsi I."/>
            <person name="Scazzocchio C."/>
            <person name="Seiboth B."/>
            <person name="vanKuyk P.A."/>
            <person name="Wortman J."/>
            <person name="Dyer P.S."/>
            <person name="Grigoriev I.V."/>
        </authorList>
    </citation>
    <scope>NUCLEOTIDE SEQUENCE [LARGE SCALE GENOMIC DNA]</scope>
    <source>
        <strain evidence="4">DTO 134E9</strain>
    </source>
</reference>
<dbReference type="GO" id="GO:0005199">
    <property type="term" value="F:structural constituent of cell wall"/>
    <property type="evidence" value="ECO:0007669"/>
    <property type="project" value="InterPro"/>
</dbReference>
<proteinExistence type="inferred from homology"/>
<accession>A0A1L9S0V7</accession>
<evidence type="ECO:0000256" key="2">
    <source>
        <dbReference type="RuleBase" id="RU365009"/>
    </source>
</evidence>
<dbReference type="RefSeq" id="XP_040694478.1">
    <property type="nucleotide sequence ID" value="XM_040833964.1"/>
</dbReference>
<dbReference type="AlphaFoldDB" id="A0A1L9S0V7"/>
<keyword evidence="1 2" id="KW-1015">Disulfide bond</keyword>
<keyword evidence="2" id="KW-0134">Cell wall</keyword>
<dbReference type="VEuPathDB" id="FungiDB:ASPWEDRAFT_34285"/>
<keyword evidence="4" id="KW-1185">Reference proteome</keyword>
<dbReference type="SMR" id="A0A1L9S0V7"/>
<evidence type="ECO:0000313" key="4">
    <source>
        <dbReference type="Proteomes" id="UP000184383"/>
    </source>
</evidence>
<comment type="similarity">
    <text evidence="2">Belongs to the fungal hydrophobin family.</text>
</comment>
<dbReference type="SMART" id="SM00075">
    <property type="entry name" value="HYDRO"/>
    <property type="match status" value="1"/>
</dbReference>
<sequence>MKFSAIILSLAASAVALPSSLLNQGDAPLGGHKFPIPSDMTIGEAQAKCGDQAELSCCNKASYSGDTTHVGGTLSNLIGAGSAAEGAGLFDQCSKLPIQIPVLLLLGINDVLDQQCKQNVACCQHNGGSADDSGVGVSIPCVALGSIL</sequence>
<comment type="subcellular location">
    <subcellularLocation>
        <location evidence="2">Secreted</location>
        <location evidence="2">Cell wall</location>
    </subcellularLocation>
</comment>
<evidence type="ECO:0000256" key="1">
    <source>
        <dbReference type="ARBA" id="ARBA00023157"/>
    </source>
</evidence>
<keyword evidence="2" id="KW-0964">Secreted</keyword>
<dbReference type="STRING" id="1073089.A0A1L9S0V7"/>
<dbReference type="EMBL" id="KV878209">
    <property type="protein sequence ID" value="OJJ40802.1"/>
    <property type="molecule type" value="Genomic_DNA"/>
</dbReference>
<dbReference type="GeneID" id="63749812"/>
<feature type="signal peptide" evidence="2">
    <location>
        <begin position="1"/>
        <end position="16"/>
    </location>
</feature>
<dbReference type="GO" id="GO:0009277">
    <property type="term" value="C:fungal-type cell wall"/>
    <property type="evidence" value="ECO:0007669"/>
    <property type="project" value="InterPro"/>
</dbReference>
<protein>
    <recommendedName>
        <fullName evidence="2">Hydrophobin</fullName>
    </recommendedName>
</protein>
<keyword evidence="2" id="KW-0732">Signal</keyword>
<feature type="chain" id="PRO_5013985137" description="Hydrophobin" evidence="2">
    <location>
        <begin position="17"/>
        <end position="148"/>
    </location>
</feature>
<dbReference type="Proteomes" id="UP000184383">
    <property type="component" value="Unassembled WGS sequence"/>
</dbReference>
<evidence type="ECO:0000313" key="3">
    <source>
        <dbReference type="EMBL" id="OJJ40802.1"/>
    </source>
</evidence>
<dbReference type="InterPro" id="IPR001338">
    <property type="entry name" value="Class_I_Hydrophobin"/>
</dbReference>